<dbReference type="EMBL" id="BMAT01003563">
    <property type="protein sequence ID" value="GFR57727.1"/>
    <property type="molecule type" value="Genomic_DNA"/>
</dbReference>
<feature type="compositionally biased region" description="Low complexity" evidence="2">
    <location>
        <begin position="2967"/>
        <end position="2983"/>
    </location>
</feature>
<feature type="compositionally biased region" description="Basic and acidic residues" evidence="2">
    <location>
        <begin position="2388"/>
        <end position="2403"/>
    </location>
</feature>
<feature type="compositionally biased region" description="Polar residues" evidence="2">
    <location>
        <begin position="2881"/>
        <end position="2892"/>
    </location>
</feature>
<feature type="region of interest" description="Disordered" evidence="2">
    <location>
        <begin position="2169"/>
        <end position="2219"/>
    </location>
</feature>
<feature type="compositionally biased region" description="Basic and acidic residues" evidence="2">
    <location>
        <begin position="2276"/>
        <end position="2293"/>
    </location>
</feature>
<protein>
    <submittedName>
        <fullName evidence="3">Uncharacterized protein</fullName>
    </submittedName>
</protein>
<feature type="compositionally biased region" description="Polar residues" evidence="2">
    <location>
        <begin position="239"/>
        <end position="255"/>
    </location>
</feature>
<feature type="region of interest" description="Disordered" evidence="2">
    <location>
        <begin position="2806"/>
        <end position="2829"/>
    </location>
</feature>
<accession>A0AAV4E9P3</accession>
<feature type="region of interest" description="Disordered" evidence="2">
    <location>
        <begin position="1766"/>
        <end position="1842"/>
    </location>
</feature>
<keyword evidence="4" id="KW-1185">Reference proteome</keyword>
<feature type="compositionally biased region" description="Acidic residues" evidence="2">
    <location>
        <begin position="1209"/>
        <end position="1238"/>
    </location>
</feature>
<feature type="compositionally biased region" description="Low complexity" evidence="2">
    <location>
        <begin position="1790"/>
        <end position="1803"/>
    </location>
</feature>
<feature type="region of interest" description="Disordered" evidence="2">
    <location>
        <begin position="1487"/>
        <end position="1579"/>
    </location>
</feature>
<evidence type="ECO:0000313" key="4">
    <source>
        <dbReference type="Proteomes" id="UP000762676"/>
    </source>
</evidence>
<feature type="region of interest" description="Disordered" evidence="2">
    <location>
        <begin position="2479"/>
        <end position="2547"/>
    </location>
</feature>
<dbReference type="Proteomes" id="UP000762676">
    <property type="component" value="Unassembled WGS sequence"/>
</dbReference>
<feature type="compositionally biased region" description="Polar residues" evidence="2">
    <location>
        <begin position="2570"/>
        <end position="2598"/>
    </location>
</feature>
<feature type="compositionally biased region" description="Basic and acidic residues" evidence="2">
    <location>
        <begin position="1540"/>
        <end position="1561"/>
    </location>
</feature>
<feature type="compositionally biased region" description="Basic and acidic residues" evidence="2">
    <location>
        <begin position="2416"/>
        <end position="2426"/>
    </location>
</feature>
<organism evidence="3 4">
    <name type="scientific">Elysia marginata</name>
    <dbReference type="NCBI Taxonomy" id="1093978"/>
    <lineage>
        <taxon>Eukaryota</taxon>
        <taxon>Metazoa</taxon>
        <taxon>Spiralia</taxon>
        <taxon>Lophotrochozoa</taxon>
        <taxon>Mollusca</taxon>
        <taxon>Gastropoda</taxon>
        <taxon>Heterobranchia</taxon>
        <taxon>Euthyneura</taxon>
        <taxon>Panpulmonata</taxon>
        <taxon>Sacoglossa</taxon>
        <taxon>Placobranchoidea</taxon>
        <taxon>Plakobranchidae</taxon>
        <taxon>Elysia</taxon>
    </lineage>
</organism>
<feature type="region of interest" description="Disordered" evidence="2">
    <location>
        <begin position="2269"/>
        <end position="2311"/>
    </location>
</feature>
<feature type="region of interest" description="Disordered" evidence="2">
    <location>
        <begin position="1706"/>
        <end position="1731"/>
    </location>
</feature>
<feature type="compositionally biased region" description="Polar residues" evidence="2">
    <location>
        <begin position="1186"/>
        <end position="1200"/>
    </location>
</feature>
<evidence type="ECO:0000313" key="3">
    <source>
        <dbReference type="EMBL" id="GFR57727.1"/>
    </source>
</evidence>
<comment type="caution">
    <text evidence="3">The sequence shown here is derived from an EMBL/GenBank/DDBJ whole genome shotgun (WGS) entry which is preliminary data.</text>
</comment>
<feature type="region of interest" description="Disordered" evidence="2">
    <location>
        <begin position="2052"/>
        <end position="2083"/>
    </location>
</feature>
<keyword evidence="1" id="KW-0175">Coiled coil</keyword>
<feature type="compositionally biased region" description="Basic and acidic residues" evidence="2">
    <location>
        <begin position="2479"/>
        <end position="2488"/>
    </location>
</feature>
<feature type="compositionally biased region" description="Polar residues" evidence="2">
    <location>
        <begin position="204"/>
        <end position="220"/>
    </location>
</feature>
<feature type="coiled-coil region" evidence="1">
    <location>
        <begin position="2833"/>
        <end position="2860"/>
    </location>
</feature>
<gene>
    <name evidence="3" type="ORF">ElyMa_001753100</name>
</gene>
<sequence length="3131" mass="346086">MATLTEIEMSGDGIYRQGEGMPPRSASRNQLATKEKLQSDLMSTTKQYELSETDTNDIKDWNSIGNTSSEYVSAVTHEGKEMQGDKVLEISNDIKRELVAEGDINIQSSYKDKLNLETHSIRLDSFHPTIVTSNTADLTVYSEETNSADTDTEKFSCKWSPDGKKVVSEDAGIETVIKKSESGIGALVPNEPIVKNCSIDKNSELFNSPKDQNPDFFTSNEQHDNEETLLSEQRRSGSFADQSITESETSSSHMSDGNACRENDPFNSPLTSFSDEKHVDENNEMTLDETDFTSHGEDEDKHIQGFSVALDNTSFLNVTLTKAEGNNVSTAEWSEKTPPNCSVSTYLTGPSVESSKSNFQTLQYPRVYDFSTVLAKLDATISSENQQQFHPFKEPICSVSCTETFKYSIEEDELHRQTSNIVKTENCVKEHAPLQLNAVSEKDSSSLSPDELRNDTLLYSETAAKDDHCPLNGERDNSWREADPETPVIHHLRSHNQNVIQDIEEANIETLTAQNIVKDIEETNMEKLTAPDLYRPQSHAVKDVDETTMETPIEPDLCPPQSNVVQSVEETNMETPTEPDLCLPQSNTVKDVEDTNMETPTTSDLCTPQSDIVNGMEEAHVITPDLFPSYGDNVQVREDTNVESPEILDLCSSRIDTVSGIERTNAEMIGMVDPYPSYGDNADCRNKAGESAQLQTSLHPTHKGVANVKETTNEKAPAKPCPDTSLGNTVSIEDTKQGKLENFDLYHNGDTANFGEITNEDAIVKVDFHPPTLLNKEPFVKSDLFLSNVDTGDVIDEKTEETPVKLECYLSNEGIFNGLEESKKEAPTTELDLYPLHDNTTNSRETNGNFQEKQDSHPPGHSYNGRGEINGVTQAEFLPHGDSAVDKVEKIKEASVKPDAHLSRGDILRGETEINEDIPAKPYVHLPQTSTVDFMEKALVVSESVESEILSLSADASNPPSAPSVGRQSIEIKIKSLLHKDEKDHQCQEVKTSTSLPPVKVKFLNSQAKGRPIFAFVGGRSDDVGPFEVEVWDGKAKNVPIVSAINTKSCQMLSSSDRDHGALKSGQVTKQRGSECIVNQEEPVPKSPILDRVVSRRDSFTSSMTSFNSIDSKKSALKNSLKTASDGTSRPKQRVTFQIDGKEAERSIHLNEQTSSKSALIRCNEQQEASYKDQTLQVTNDGNSAQKFSFSTEENNTSFRESNDSDHSTEDDDVGETEEEGSNDADDDNDDGEGDDDLDPHHVDNAGLLKQPEETSLEIDTMDFFNLSNVSDVNAIDVESKQSAVSGGRSRTENEETLTEGICRSTLSDVEETSLHIISSVESLPRDEDAVADSAGPECVLVAGINTPNHRESEDYILHTAKLQGDEPAEGQLARVSCREKLDNKVDVNNAMTGMKKFIQKGDAGYHVVLDCYAKQEQNEMHERIARNKGTCSSIPEKTANHVKPVLDTKNANMTEINNDKFSAQRKWGRTEQELRAYVEEFQNLSSFHSSSESSKTVPRESLNADPSYANEKNPSPNKYKNTISEHKHVPEMSITDGNHSVHDAFKDHSSPSKVDDEAKGPSRAYSNEEQEDKDDTTIVESTTSIWGNSEGIQVIAADNSVLVLPQQAGTVPGDHYSSSNEISKETSALEIWIVPGSTQTDSNSDMPSQVIIMQGSSETSHGSVLESSSQENTSKLDFSTSLSQISQFDVSKLDKSIFSVPSDEAKRLKDKNKSLASNGSFPGVSDAHSDKKSCISASETFRKTNSASNLTDSNTTEPHATRVKFVLPSVSKQGHCRSRSLPRLRHTSRSTSRLMRRSTSVSPCRRQGVPSKSSKRNLNSSKRSVEIEASPERNGEQVEMSRGISSFMSQKSGTYTSHSGEAIIATNPQILSTSATDYFSIELTTHKRTEKVPQSDEIDCGIKFTGSSCNSQAEYEDNKAMATTIDSFNSHCEDYADPATQVEDQSFCLEIPTSFRQELPSDFNLSEVVENPLLKGRQQALCVEETETKYLDLSVTRSQSFPKSRSRYNISSNSGVSLGHNNMSIPRDDDTAWFAYRKEFGDFFMPSKSLGYSTEPPTEASDIESDNSANVSMADDLTTPISNRDYRAEKSLGKLSTQNQSLNPKAQKLPCVSSRSDMNLAHEDKSLPRDENDVWFAYRRSHKNLFTSAMSETDNGPRQALETCEESFAASSRSDKSKLEINSPKGFRQPLAAATSNSDQEMVHNSKESAAVLSKPLSPEQKCLDEKSTIQVDDTSYLNVDTGESLLKRTCQPELVSNSIYEKTTLDSAQDDEVYDSRIESSKHQYPDHASENLRVSNNPNPESKPKTASRKISMQIFKEDDAHWFRYRKKWSNLFSEEKANCERSPYKPYIMNNARYRLAMMKEDFDEPSKRANASKVSHSNVYKTESHHLKPESERHEIIEEPVGDASAMGDSLEKSAPDSKSDNGAQPEKPLNKCRKRKSPDVQASRESFVGLLLQESSPVSKVIGSQELTNVRDNDEILDHNAKPVPSRKKTSSPRERSLPRVRHTKRSLDTIPSVSAHENTSSPRFTSPDHGTCGNEGHVHSESPMSIFSQRLTRLPEIQPASTFATNSLASESRTSVSSNTGADIPQSSASLELPRSPNARRLKRLKREPLHLTKIEISSQQPFSGMGPTDKTRSIPPRFPVSDEAGEGDLLDEAAGGFEEGSLIDNDNLLFIKGVAVGEHRDVSGKQQSPRSQQPYSVGPDITNRIGGGDDTGPVIDAVGGLLQPPLEIETTAPATSVQVMTVQPKYENVGEFLRKNIPRKPTAALKAHTIFLNAQRVPTDTWETSIEPRISTVRAMASETHRRASSNSTVSSRSTSVPHEPDFVQQELLAAERAEQERQRKKRQVRLVQQRMSVQRLHSLFTVPETDLGPSNATFTSSLSSETRAGGDKIKKVRAEDTTKTTKKPVTIVKASSLSQSTQKLRLSTRKYCMMDGRGKLAKLIKGAAEPPESKKNKKLSRISSTSSSRTTAPSTKKGQTKVPARRVLAEGHYHHDSNVVSVVVKPVNVKLDREQLNLKVQVHRKPPENEALQPHPPKEAKPTSTALIRKFKLRRPSPAQLPVLASNIIDVRASNPPFNTTMSPEAHRRFQAFFGHRKVLKGLESRGIQGNTASVIVSISRSITR</sequence>
<evidence type="ECO:0000256" key="2">
    <source>
        <dbReference type="SAM" id="MobiDB-lite"/>
    </source>
</evidence>
<feature type="compositionally biased region" description="Polar residues" evidence="2">
    <location>
        <begin position="2693"/>
        <end position="2704"/>
    </location>
</feature>
<feature type="region of interest" description="Disordered" evidence="2">
    <location>
        <begin position="1"/>
        <end position="38"/>
    </location>
</feature>
<reference evidence="3 4" key="1">
    <citation type="journal article" date="2021" name="Elife">
        <title>Chloroplast acquisition without the gene transfer in kleptoplastic sea slugs, Plakobranchus ocellatus.</title>
        <authorList>
            <person name="Maeda T."/>
            <person name="Takahashi S."/>
            <person name="Yoshida T."/>
            <person name="Shimamura S."/>
            <person name="Takaki Y."/>
            <person name="Nagai Y."/>
            <person name="Toyoda A."/>
            <person name="Suzuki Y."/>
            <person name="Arimoto A."/>
            <person name="Ishii H."/>
            <person name="Satoh N."/>
            <person name="Nishiyama T."/>
            <person name="Hasebe M."/>
            <person name="Maruyama T."/>
            <person name="Minagawa J."/>
            <person name="Obokata J."/>
            <person name="Shigenobu S."/>
        </authorList>
    </citation>
    <scope>NUCLEOTIDE SEQUENCE [LARGE SCALE GENOMIC DNA]</scope>
</reference>
<feature type="compositionally biased region" description="Basic and acidic residues" evidence="2">
    <location>
        <begin position="1824"/>
        <end position="1837"/>
    </location>
</feature>
<feature type="region of interest" description="Disordered" evidence="2">
    <location>
        <begin position="2570"/>
        <end position="2615"/>
    </location>
</feature>
<feature type="region of interest" description="Disordered" evidence="2">
    <location>
        <begin position="2881"/>
        <end position="2900"/>
    </location>
</feature>
<feature type="region of interest" description="Disordered" evidence="2">
    <location>
        <begin position="2375"/>
        <end position="2448"/>
    </location>
</feature>
<feature type="region of interest" description="Disordered" evidence="2">
    <location>
        <begin position="1186"/>
        <end position="1253"/>
    </location>
</feature>
<evidence type="ECO:0000256" key="1">
    <source>
        <dbReference type="SAM" id="Coils"/>
    </source>
</evidence>
<feature type="region of interest" description="Disordered" evidence="2">
    <location>
        <begin position="204"/>
        <end position="282"/>
    </location>
</feature>
<feature type="compositionally biased region" description="Polar residues" evidence="2">
    <location>
        <begin position="1511"/>
        <end position="1523"/>
    </location>
</feature>
<proteinExistence type="predicted"/>
<feature type="compositionally biased region" description="Basic residues" evidence="2">
    <location>
        <begin position="1775"/>
        <end position="1789"/>
    </location>
</feature>
<feature type="region of interest" description="Disordered" evidence="2">
    <location>
        <begin position="821"/>
        <end position="868"/>
    </location>
</feature>
<name>A0AAV4E9P3_9GAST</name>
<feature type="compositionally biased region" description="Polar residues" evidence="2">
    <location>
        <begin position="2378"/>
        <end position="2387"/>
    </location>
</feature>
<feature type="compositionally biased region" description="Low complexity" evidence="2">
    <location>
        <begin position="2814"/>
        <end position="2826"/>
    </location>
</feature>
<feature type="region of interest" description="Disordered" evidence="2">
    <location>
        <begin position="2949"/>
        <end position="2989"/>
    </location>
</feature>
<feature type="region of interest" description="Disordered" evidence="2">
    <location>
        <begin position="2689"/>
        <end position="2722"/>
    </location>
</feature>
<feature type="compositionally biased region" description="Polar residues" evidence="2">
    <location>
        <begin position="2517"/>
        <end position="2532"/>
    </location>
</feature>
<feature type="compositionally biased region" description="Polar residues" evidence="2">
    <location>
        <begin position="838"/>
        <end position="851"/>
    </location>
</feature>